<dbReference type="PROSITE" id="PS00122">
    <property type="entry name" value="CARBOXYLESTERASE_B_1"/>
    <property type="match status" value="1"/>
</dbReference>
<dbReference type="Pfam" id="PF00135">
    <property type="entry name" value="COesterase"/>
    <property type="match status" value="1"/>
</dbReference>
<dbReference type="EC" id="3.1.1.-" evidence="3"/>
<keyword evidence="6" id="KW-1185">Reference proteome</keyword>
<dbReference type="Proteomes" id="UP000001307">
    <property type="component" value="Unassembled WGS sequence"/>
</dbReference>
<dbReference type="EMBL" id="FN653164">
    <property type="protein sequence ID" value="CBY13156.1"/>
    <property type="molecule type" value="Genomic_DNA"/>
</dbReference>
<evidence type="ECO:0000313" key="5">
    <source>
        <dbReference type="EMBL" id="CBY13156.1"/>
    </source>
</evidence>
<dbReference type="InterPro" id="IPR019826">
    <property type="entry name" value="Carboxylesterase_B_AS"/>
</dbReference>
<evidence type="ECO:0000256" key="2">
    <source>
        <dbReference type="ARBA" id="ARBA00022801"/>
    </source>
</evidence>
<dbReference type="Gene3D" id="3.40.50.1820">
    <property type="entry name" value="alpha/beta hydrolase"/>
    <property type="match status" value="1"/>
</dbReference>
<dbReference type="InParanoid" id="E4XTU4"/>
<organism evidence="5">
    <name type="scientific">Oikopleura dioica</name>
    <name type="common">Tunicate</name>
    <dbReference type="NCBI Taxonomy" id="34765"/>
    <lineage>
        <taxon>Eukaryota</taxon>
        <taxon>Metazoa</taxon>
        <taxon>Chordata</taxon>
        <taxon>Tunicata</taxon>
        <taxon>Appendicularia</taxon>
        <taxon>Copelata</taxon>
        <taxon>Oikopleuridae</taxon>
        <taxon>Oikopleura</taxon>
    </lineage>
</organism>
<sequence length="380" mass="43051">MTRIVSGNFGVRDQQVAIEWVSRNIADFGGDPERINIFGCSAGGRSVGAQLVTPKNDGLIFSAIGQSGDISSDLIWDNFAEDNINAVLENTNCTDESTRLECLRSVDIDVLQRAADSSKAQNREWQWGLVVDGDFFVDRCGMNMENSDESCLRRHAQVKFMSGCCSADGYGFAPAWTRRDGEGSIEKIRLSIEAITDFTIPFGYRNESLEVAKLTYRDWENPWDEYQIRNLTIEAETDWRYCAPTINLHRDRSTLENKDETFLYYFDVPSQLSGGMQGANHCADNKFQFGHPILNPISTPADKLLSRQMMRYWANMAKFGSPNDLEGAGDLPNWEAFNPERRNFFRIDHGVLENENNFRSSFTATWIDSIRNVEDLKSDA</sequence>
<gene>
    <name evidence="5" type="ORF">GSOID_T00003905001</name>
</gene>
<evidence type="ECO:0000256" key="3">
    <source>
        <dbReference type="RuleBase" id="RU361235"/>
    </source>
</evidence>
<comment type="similarity">
    <text evidence="1 3">Belongs to the type-B carboxylesterase/lipase family.</text>
</comment>
<evidence type="ECO:0000256" key="1">
    <source>
        <dbReference type="ARBA" id="ARBA00005964"/>
    </source>
</evidence>
<dbReference type="InterPro" id="IPR002018">
    <property type="entry name" value="CarbesteraseB"/>
</dbReference>
<keyword evidence="2 3" id="KW-0378">Hydrolase</keyword>
<dbReference type="ESTHER" id="oikdi-e4yp15">
    <property type="family name" value="Cholesterol_esterase"/>
</dbReference>
<dbReference type="GO" id="GO:0016787">
    <property type="term" value="F:hydrolase activity"/>
    <property type="evidence" value="ECO:0007669"/>
    <property type="project" value="UniProtKB-KW"/>
</dbReference>
<protein>
    <recommendedName>
        <fullName evidence="3">Carboxylic ester hydrolase</fullName>
        <ecNumber evidence="3">3.1.1.-</ecNumber>
    </recommendedName>
</protein>
<dbReference type="AlphaFoldDB" id="E4XTU4"/>
<accession>E4XTU4</accession>
<evidence type="ECO:0000313" key="6">
    <source>
        <dbReference type="Proteomes" id="UP000001307"/>
    </source>
</evidence>
<dbReference type="InterPro" id="IPR029058">
    <property type="entry name" value="AB_hydrolase_fold"/>
</dbReference>
<dbReference type="SUPFAM" id="SSF53474">
    <property type="entry name" value="alpha/beta-Hydrolases"/>
    <property type="match status" value="1"/>
</dbReference>
<dbReference type="InterPro" id="IPR051093">
    <property type="entry name" value="Neuroligin/BSAL"/>
</dbReference>
<dbReference type="PANTHER" id="PTHR43903">
    <property type="entry name" value="NEUROLIGIN"/>
    <property type="match status" value="1"/>
</dbReference>
<feature type="domain" description="Carboxylesterase type B" evidence="4">
    <location>
        <begin position="4"/>
        <end position="360"/>
    </location>
</feature>
<name>E4XTU4_OIKDI</name>
<reference evidence="5" key="1">
    <citation type="journal article" date="2010" name="Science">
        <title>Plasticity of animal genome architecture unmasked by rapid evolution of a pelagic tunicate.</title>
        <authorList>
            <person name="Denoeud F."/>
            <person name="Henriet S."/>
            <person name="Mungpakdee S."/>
            <person name="Aury J.M."/>
            <person name="Da Silva C."/>
            <person name="Brinkmann H."/>
            <person name="Mikhaleva J."/>
            <person name="Olsen L.C."/>
            <person name="Jubin C."/>
            <person name="Canestro C."/>
            <person name="Bouquet J.M."/>
            <person name="Danks G."/>
            <person name="Poulain J."/>
            <person name="Campsteijn C."/>
            <person name="Adamski M."/>
            <person name="Cross I."/>
            <person name="Yadetie F."/>
            <person name="Muffato M."/>
            <person name="Louis A."/>
            <person name="Butcher S."/>
            <person name="Tsagkogeorga G."/>
            <person name="Konrad A."/>
            <person name="Singh S."/>
            <person name="Jensen M.F."/>
            <person name="Cong E.H."/>
            <person name="Eikeseth-Otteraa H."/>
            <person name="Noel B."/>
            <person name="Anthouard V."/>
            <person name="Porcel B.M."/>
            <person name="Kachouri-Lafond R."/>
            <person name="Nishino A."/>
            <person name="Ugolini M."/>
            <person name="Chourrout P."/>
            <person name="Nishida H."/>
            <person name="Aasland R."/>
            <person name="Huzurbazar S."/>
            <person name="Westhof E."/>
            <person name="Delsuc F."/>
            <person name="Lehrach H."/>
            <person name="Reinhardt R."/>
            <person name="Weissenbach J."/>
            <person name="Roy S.W."/>
            <person name="Artiguenave F."/>
            <person name="Postlethwait J.H."/>
            <person name="Manak J.R."/>
            <person name="Thompson E.M."/>
            <person name="Jaillon O."/>
            <person name="Du Pasquier L."/>
            <person name="Boudinot P."/>
            <person name="Liberles D.A."/>
            <person name="Volff J.N."/>
            <person name="Philippe H."/>
            <person name="Lenhard B."/>
            <person name="Roest Crollius H."/>
            <person name="Wincker P."/>
            <person name="Chourrout D."/>
        </authorList>
    </citation>
    <scope>NUCLEOTIDE SEQUENCE [LARGE SCALE GENOMIC DNA]</scope>
</reference>
<dbReference type="OrthoDB" id="19653at2759"/>
<proteinExistence type="inferred from homology"/>
<evidence type="ECO:0000259" key="4">
    <source>
        <dbReference type="Pfam" id="PF00135"/>
    </source>
</evidence>